<comment type="subcellular location">
    <subcellularLocation>
        <location evidence="1 9">Nucleus</location>
    </subcellularLocation>
</comment>
<dbReference type="PANTHER" id="PTHR21227:SF0">
    <property type="entry name" value="TRNA-SPLICING ENDONUCLEASE SUBUNIT SEN2"/>
    <property type="match status" value="1"/>
</dbReference>
<evidence type="ECO:0000256" key="2">
    <source>
        <dbReference type="ARBA" id="ARBA00008078"/>
    </source>
</evidence>
<dbReference type="GO" id="GO:0000214">
    <property type="term" value="C:tRNA-intron endonuclease complex"/>
    <property type="evidence" value="ECO:0007669"/>
    <property type="project" value="UniProtKB-UniRule"/>
</dbReference>
<feature type="compositionally biased region" description="Basic and acidic residues" evidence="11">
    <location>
        <begin position="140"/>
        <end position="154"/>
    </location>
</feature>
<gene>
    <name evidence="14" type="ORF">ACEWY4_013810</name>
</gene>
<feature type="compositionally biased region" description="Basic and acidic residues" evidence="11">
    <location>
        <begin position="192"/>
        <end position="203"/>
    </location>
</feature>
<dbReference type="GO" id="GO:0008033">
    <property type="term" value="P:tRNA processing"/>
    <property type="evidence" value="ECO:0007669"/>
    <property type="project" value="UniProtKB-KW"/>
</dbReference>
<dbReference type="FunFam" id="3.40.1350.10:FF:000001">
    <property type="entry name" value="tRNA-splicing endonuclease subunit Sen2"/>
    <property type="match status" value="1"/>
</dbReference>
<dbReference type="EC" id="4.6.1.16" evidence="3 9"/>
<dbReference type="PANTHER" id="PTHR21227">
    <property type="entry name" value="TRNA-SPLICING ENDONUCLEASE SUBUNIT SEN2"/>
    <property type="match status" value="1"/>
</dbReference>
<evidence type="ECO:0000256" key="1">
    <source>
        <dbReference type="ARBA" id="ARBA00004123"/>
    </source>
</evidence>
<dbReference type="NCBIfam" id="TIGR00324">
    <property type="entry name" value="endA"/>
    <property type="match status" value="1"/>
</dbReference>
<dbReference type="Gene3D" id="3.40.1170.20">
    <property type="entry name" value="tRNA intron endonuclease, N-terminal domain"/>
    <property type="match status" value="1"/>
</dbReference>
<dbReference type="Pfam" id="PF01974">
    <property type="entry name" value="tRNA_int_endo"/>
    <property type="match status" value="1"/>
</dbReference>
<keyword evidence="7 9" id="KW-0539">Nucleus</keyword>
<evidence type="ECO:0000256" key="11">
    <source>
        <dbReference type="SAM" id="MobiDB-lite"/>
    </source>
</evidence>
<evidence type="ECO:0000256" key="9">
    <source>
        <dbReference type="PIRNR" id="PIRNR011789"/>
    </source>
</evidence>
<dbReference type="InterPro" id="IPR006676">
    <property type="entry name" value="tRNA_splic"/>
</dbReference>
<evidence type="ECO:0000256" key="5">
    <source>
        <dbReference type="ARBA" id="ARBA00022694"/>
    </source>
</evidence>
<name>A0ABD1JXD3_9TELE</name>
<comment type="caution">
    <text evidence="14">The sequence shown here is derived from an EMBL/GenBank/DDBJ whole genome shotgun (WGS) entry which is preliminary data.</text>
</comment>
<proteinExistence type="inferred from homology"/>
<dbReference type="InterPro" id="IPR011856">
    <property type="entry name" value="tRNA_endonuc-like_dom_sf"/>
</dbReference>
<keyword evidence="6 9" id="KW-0456">Lyase</keyword>
<reference evidence="14 15" key="1">
    <citation type="submission" date="2024-09" db="EMBL/GenBank/DDBJ databases">
        <title>A chromosome-level genome assembly of Gray's grenadier anchovy, Coilia grayii.</title>
        <authorList>
            <person name="Fu Z."/>
        </authorList>
    </citation>
    <scope>NUCLEOTIDE SEQUENCE [LARGE SCALE GENOMIC DNA]</scope>
    <source>
        <strain evidence="14">G4</strain>
        <tissue evidence="14">Muscle</tissue>
    </source>
</reference>
<feature type="active site" evidence="10">
    <location>
        <position position="390"/>
    </location>
</feature>
<evidence type="ECO:0000256" key="10">
    <source>
        <dbReference type="PIRSR" id="PIRSR011789-1"/>
    </source>
</evidence>
<dbReference type="InterPro" id="IPR036167">
    <property type="entry name" value="tRNA_intron_Endo_cat-like_sf"/>
</dbReference>
<organism evidence="14 15">
    <name type="scientific">Coilia grayii</name>
    <name type="common">Gray's grenadier anchovy</name>
    <dbReference type="NCBI Taxonomy" id="363190"/>
    <lineage>
        <taxon>Eukaryota</taxon>
        <taxon>Metazoa</taxon>
        <taxon>Chordata</taxon>
        <taxon>Craniata</taxon>
        <taxon>Vertebrata</taxon>
        <taxon>Euteleostomi</taxon>
        <taxon>Actinopterygii</taxon>
        <taxon>Neopterygii</taxon>
        <taxon>Teleostei</taxon>
        <taxon>Clupei</taxon>
        <taxon>Clupeiformes</taxon>
        <taxon>Clupeoidei</taxon>
        <taxon>Engraulidae</taxon>
        <taxon>Coilinae</taxon>
        <taxon>Coilia</taxon>
    </lineage>
</organism>
<feature type="active site" evidence="10">
    <location>
        <position position="382"/>
    </location>
</feature>
<dbReference type="Gene3D" id="3.40.1350.10">
    <property type="match status" value="1"/>
</dbReference>
<evidence type="ECO:0000313" key="15">
    <source>
        <dbReference type="Proteomes" id="UP001591681"/>
    </source>
</evidence>
<dbReference type="CDD" id="cd22363">
    <property type="entry name" value="tRNA-intron_lyase_C"/>
    <property type="match status" value="1"/>
</dbReference>
<dbReference type="InterPro" id="IPR016589">
    <property type="entry name" value="tRNA_splic_SEN2"/>
</dbReference>
<dbReference type="GO" id="GO:0000213">
    <property type="term" value="F:tRNA-intron lyase activity"/>
    <property type="evidence" value="ECO:0007669"/>
    <property type="project" value="UniProtKB-UniRule"/>
</dbReference>
<evidence type="ECO:0000256" key="7">
    <source>
        <dbReference type="ARBA" id="ARBA00023242"/>
    </source>
</evidence>
<feature type="domain" description="tRNA intron endonuclease N-terminal" evidence="13">
    <location>
        <begin position="40"/>
        <end position="67"/>
    </location>
</feature>
<evidence type="ECO:0000313" key="14">
    <source>
        <dbReference type="EMBL" id="KAL2091547.1"/>
    </source>
</evidence>
<accession>A0ABD1JXD3</accession>
<feature type="region of interest" description="Disordered" evidence="11">
    <location>
        <begin position="124"/>
        <end position="218"/>
    </location>
</feature>
<dbReference type="SUPFAM" id="SSF53032">
    <property type="entry name" value="tRNA-intron endonuclease catalytic domain-like"/>
    <property type="match status" value="1"/>
</dbReference>
<evidence type="ECO:0000256" key="3">
    <source>
        <dbReference type="ARBA" id="ARBA00012573"/>
    </source>
</evidence>
<dbReference type="Pfam" id="PF02778">
    <property type="entry name" value="tRNA_int_endo_N"/>
    <property type="match status" value="2"/>
</dbReference>
<evidence type="ECO:0000256" key="8">
    <source>
        <dbReference type="ARBA" id="ARBA00071058"/>
    </source>
</evidence>
<dbReference type="PIRSF" id="PIRSF011789">
    <property type="entry name" value="tRNA_splic_SEN2"/>
    <property type="match status" value="1"/>
</dbReference>
<feature type="active site" evidence="10">
    <location>
        <position position="429"/>
    </location>
</feature>
<evidence type="ECO:0000259" key="13">
    <source>
        <dbReference type="Pfam" id="PF02778"/>
    </source>
</evidence>
<keyword evidence="4" id="KW-0507">mRNA processing</keyword>
<dbReference type="Proteomes" id="UP001591681">
    <property type="component" value="Unassembled WGS sequence"/>
</dbReference>
<sequence>MEAVFQAPKRRARVYEAYEAPLPVPTSEQDVTQQHHLVYKAELLNNRVIVRDSSHIQALYNKGYFGKGILSRSRPEHSLSERWKNHGDIHLPVISYARYQAQVQLARDALQAQGLEEEVINQTLERLTQPVEPLTADSTGSKDRRTETGKDQVNGHEVPLSPQVKEDTESCEDTTLHVLDSSLEQSNPSDGLRSEGEDSPEAKRQRRQGNPDYDPLAYLYPDEPKQLDETALAQVRCVRHDDWIIHCGCRLRDSQLEAVPLTKGGVQDYEYVLVEEQQEDESTQSLGNANDRDSKTLVCRINPFRIIEHLQLGLEEAFFLVYALGCLSIYNHKEPLSIIQLWEIFRMVQPNFEATYAAYHYFRCRGWVPKTGVKYGSDFMLYRKGPPFYHASYSVVVERVDDSFKGATLRPFSWRSLAALSRITGNVNKELMFCYVIMPSNMTKEMLGSPECIKNIQVQEIILSRWVSSRERSDQDEI</sequence>
<keyword evidence="5 9" id="KW-0819">tRNA processing</keyword>
<feature type="domain" description="tRNA intron endonuclease catalytic" evidence="12">
    <location>
        <begin position="352"/>
        <end position="436"/>
    </location>
</feature>
<dbReference type="AlphaFoldDB" id="A0ABD1JXD3"/>
<evidence type="ECO:0000256" key="4">
    <source>
        <dbReference type="ARBA" id="ARBA00022664"/>
    </source>
</evidence>
<protein>
    <recommendedName>
        <fullName evidence="8 9">tRNA-splicing endonuclease subunit Sen2</fullName>
        <ecNumber evidence="3 9">4.6.1.16</ecNumber>
    </recommendedName>
</protein>
<evidence type="ECO:0000259" key="12">
    <source>
        <dbReference type="Pfam" id="PF01974"/>
    </source>
</evidence>
<comment type="similarity">
    <text evidence="2 9">Belongs to the tRNA-intron endonuclease family.</text>
</comment>
<evidence type="ECO:0000256" key="6">
    <source>
        <dbReference type="ARBA" id="ARBA00023239"/>
    </source>
</evidence>
<dbReference type="InterPro" id="IPR006678">
    <property type="entry name" value="tRNA_intron_Endonuc_N"/>
</dbReference>
<dbReference type="GO" id="GO:0006397">
    <property type="term" value="P:mRNA processing"/>
    <property type="evidence" value="ECO:0007669"/>
    <property type="project" value="UniProtKB-KW"/>
</dbReference>
<keyword evidence="15" id="KW-1185">Reference proteome</keyword>
<feature type="domain" description="tRNA intron endonuclease N-terminal" evidence="13">
    <location>
        <begin position="307"/>
        <end position="342"/>
    </location>
</feature>
<dbReference type="InterPro" id="IPR006677">
    <property type="entry name" value="tRNA_intron_Endonuc_cat-like"/>
</dbReference>
<dbReference type="EMBL" id="JBHFQA010000011">
    <property type="protein sequence ID" value="KAL2091547.1"/>
    <property type="molecule type" value="Genomic_DNA"/>
</dbReference>
<comment type="function">
    <text evidence="9">Constitutes one of the two catalytic subunit of the tRNA-splicing endonuclease complex, a complex responsible for identification and cleavage of the splice sites in pre-tRNA. It cleaves pre-tRNA at the 5'- and 3'-splice sites to release the intron. The products are an intron and two tRNA half-molecules bearing 2',3'-cyclic phosphate and 5'-OH termini. There are no conserved sequences at the splice sites, but the intron is invariably located at the same site in the gene, placing the splice sites an invariant distance from the constant structural features of the tRNA body.</text>
</comment>